<protein>
    <submittedName>
        <fullName evidence="2">SPOR domain-containing protein</fullName>
    </submittedName>
</protein>
<proteinExistence type="predicted"/>
<dbReference type="PROSITE" id="PS51724">
    <property type="entry name" value="SPOR"/>
    <property type="match status" value="1"/>
</dbReference>
<dbReference type="InterPro" id="IPR027417">
    <property type="entry name" value="P-loop_NTPase"/>
</dbReference>
<dbReference type="InterPro" id="IPR007730">
    <property type="entry name" value="SPOR-like_dom"/>
</dbReference>
<feature type="domain" description="SPOR" evidence="1">
    <location>
        <begin position="352"/>
        <end position="431"/>
    </location>
</feature>
<dbReference type="SUPFAM" id="SSF52540">
    <property type="entry name" value="P-loop containing nucleoside triphosphate hydrolases"/>
    <property type="match status" value="1"/>
</dbReference>
<dbReference type="Proteomes" id="UP001057474">
    <property type="component" value="Chromosome"/>
</dbReference>
<dbReference type="PANTHER" id="PTHR35894">
    <property type="entry name" value="GENERAL SECRETION PATHWAY PROTEIN A-RELATED"/>
    <property type="match status" value="1"/>
</dbReference>
<name>A0ABY4Y6Q1_9GAMM</name>
<evidence type="ECO:0000259" key="1">
    <source>
        <dbReference type="PROSITE" id="PS51724"/>
    </source>
</evidence>
<gene>
    <name evidence="2" type="ORF">J2N86_11475</name>
</gene>
<dbReference type="EMBL" id="CP071527">
    <property type="protein sequence ID" value="USQ13301.1"/>
    <property type="molecule type" value="Genomic_DNA"/>
</dbReference>
<dbReference type="PANTHER" id="PTHR35894:SF7">
    <property type="entry name" value="GENERAL SECRETION PATHWAY PROTEIN A-RELATED"/>
    <property type="match status" value="1"/>
</dbReference>
<reference evidence="2" key="1">
    <citation type="submission" date="2021-03" db="EMBL/GenBank/DDBJ databases">
        <title>Legionella lytica PCM 2298.</title>
        <authorList>
            <person name="Koper P."/>
        </authorList>
    </citation>
    <scope>NUCLEOTIDE SEQUENCE</scope>
    <source>
        <strain evidence="2">PCM 2298</strain>
    </source>
</reference>
<dbReference type="RefSeq" id="WP_252579602.1">
    <property type="nucleotide sequence ID" value="NZ_CP071527.1"/>
</dbReference>
<evidence type="ECO:0000313" key="3">
    <source>
        <dbReference type="Proteomes" id="UP001057474"/>
    </source>
</evidence>
<dbReference type="InterPro" id="IPR036680">
    <property type="entry name" value="SPOR-like_sf"/>
</dbReference>
<dbReference type="Pfam" id="PF13401">
    <property type="entry name" value="AAA_22"/>
    <property type="match status" value="1"/>
</dbReference>
<dbReference type="Pfam" id="PF05036">
    <property type="entry name" value="SPOR"/>
    <property type="match status" value="1"/>
</dbReference>
<dbReference type="InterPro" id="IPR052026">
    <property type="entry name" value="ExeA_AAA_ATPase_DNA-bind"/>
</dbReference>
<dbReference type="Gene3D" id="3.30.70.1070">
    <property type="entry name" value="Sporulation related repeat"/>
    <property type="match status" value="1"/>
</dbReference>
<evidence type="ECO:0000313" key="2">
    <source>
        <dbReference type="EMBL" id="USQ13301.1"/>
    </source>
</evidence>
<sequence>MRDGLFQSELAAVIQPRILLKPDSWLSKIEFINHLILFNNTLITVLSEKAGGKTSFASLLQEHLDPQINPLLITIKAPCNREDIISSIAEQFHLKQDEHTDMSSLVAQINERRAHVLLLIDDAQHLPEVFIKEVMLAIKNQEGFNFFHLCLLSDYSIVAALNGFSASFFNGLVHTIELNALTEAETRTYVLERATASRLINKPLSEAQFKKIYQLTKGNVAKINSSLESFIFNFANKKELTTLDKVKKFGIPVGSAVLSTLCCLFIAKAFNQEPSTNRVIAAAAKPVQQATLVSQIPSWQEEATRELVEHTLAVKQNLDVISKEANGATIALVEQAQRHASIEQNKAALTQALQEKLYTIQLVASTDKIDMKRYIKSNKLLYSTAKLNHYTEHNVIWYVLTIGEYSNMTDAQESIKKLPPSLKRLNPWVRPLATLG</sequence>
<dbReference type="InterPro" id="IPR049945">
    <property type="entry name" value="AAA_22"/>
</dbReference>
<accession>A0ABY4Y6Q1</accession>
<organism evidence="2 3">
    <name type="scientific">Legionella lytica</name>
    <dbReference type="NCBI Taxonomy" id="96232"/>
    <lineage>
        <taxon>Bacteria</taxon>
        <taxon>Pseudomonadati</taxon>
        <taxon>Pseudomonadota</taxon>
        <taxon>Gammaproteobacteria</taxon>
        <taxon>Legionellales</taxon>
        <taxon>Legionellaceae</taxon>
        <taxon>Legionella</taxon>
    </lineage>
</organism>
<keyword evidence="3" id="KW-1185">Reference proteome</keyword>